<keyword evidence="6" id="KW-0479">Metal-binding</keyword>
<feature type="compositionally biased region" description="Basic and acidic residues" evidence="11">
    <location>
        <begin position="293"/>
        <end position="304"/>
    </location>
</feature>
<feature type="transmembrane region" description="Helical" evidence="12">
    <location>
        <begin position="175"/>
        <end position="196"/>
    </location>
</feature>
<dbReference type="SMART" id="SM00665">
    <property type="entry name" value="B561"/>
    <property type="match status" value="1"/>
</dbReference>
<keyword evidence="3" id="KW-0813">Transport</keyword>
<feature type="transmembrane region" description="Helical" evidence="12">
    <location>
        <begin position="135"/>
        <end position="154"/>
    </location>
</feature>
<dbReference type="Pfam" id="PF03188">
    <property type="entry name" value="Cytochrom_B561"/>
    <property type="match status" value="1"/>
</dbReference>
<feature type="domain" description="Cytochrome b561" evidence="13">
    <location>
        <begin position="35"/>
        <end position="228"/>
    </location>
</feature>
<dbReference type="InterPro" id="IPR006593">
    <property type="entry name" value="Cyt_b561/ferric_Rdtase_TM"/>
</dbReference>
<feature type="compositionally biased region" description="Basic residues" evidence="11">
    <location>
        <begin position="585"/>
        <end position="597"/>
    </location>
</feature>
<gene>
    <name evidence="14" type="ORF">BJ875DRAFT_38490</name>
</gene>
<feature type="transmembrane region" description="Helical" evidence="12">
    <location>
        <begin position="61"/>
        <end position="90"/>
    </location>
</feature>
<evidence type="ECO:0000256" key="11">
    <source>
        <dbReference type="SAM" id="MobiDB-lite"/>
    </source>
</evidence>
<dbReference type="Gene3D" id="1.20.120.1770">
    <property type="match status" value="1"/>
</dbReference>
<accession>A0A9P7YHH6</accession>
<feature type="region of interest" description="Disordered" evidence="11">
    <location>
        <begin position="465"/>
        <end position="544"/>
    </location>
</feature>
<evidence type="ECO:0000256" key="8">
    <source>
        <dbReference type="ARBA" id="ARBA00022989"/>
    </source>
</evidence>
<evidence type="ECO:0000256" key="9">
    <source>
        <dbReference type="ARBA" id="ARBA00023004"/>
    </source>
</evidence>
<dbReference type="AlphaFoldDB" id="A0A9P7YHH6"/>
<comment type="cofactor">
    <cofactor evidence="1">
        <name>heme b</name>
        <dbReference type="ChEBI" id="CHEBI:60344"/>
    </cofactor>
</comment>
<evidence type="ECO:0000259" key="13">
    <source>
        <dbReference type="PROSITE" id="PS50939"/>
    </source>
</evidence>
<dbReference type="GO" id="GO:0046872">
    <property type="term" value="F:metal ion binding"/>
    <property type="evidence" value="ECO:0007669"/>
    <property type="project" value="UniProtKB-KW"/>
</dbReference>
<feature type="transmembrane region" description="Helical" evidence="12">
    <location>
        <begin position="249"/>
        <end position="267"/>
    </location>
</feature>
<dbReference type="GO" id="GO:0140575">
    <property type="term" value="F:transmembrane monodehydroascorbate reductase activity"/>
    <property type="evidence" value="ECO:0007669"/>
    <property type="project" value="InterPro"/>
</dbReference>
<feature type="compositionally biased region" description="Pro residues" evidence="11">
    <location>
        <begin position="722"/>
        <end position="731"/>
    </location>
</feature>
<keyword evidence="10 12" id="KW-0472">Membrane</keyword>
<evidence type="ECO:0000256" key="7">
    <source>
        <dbReference type="ARBA" id="ARBA00022982"/>
    </source>
</evidence>
<dbReference type="InterPro" id="IPR045150">
    <property type="entry name" value="CYB561D1/2"/>
</dbReference>
<dbReference type="GO" id="GO:0020037">
    <property type="term" value="F:heme binding"/>
    <property type="evidence" value="ECO:0007669"/>
    <property type="project" value="TreeGrafter"/>
</dbReference>
<keyword evidence="15" id="KW-1185">Reference proteome</keyword>
<reference evidence="14" key="1">
    <citation type="journal article" date="2021" name="IMA Fungus">
        <title>Genomic characterization of three marine fungi, including Emericellopsis atlantica sp. nov. with signatures of a generalist lifestyle and marine biomass degradation.</title>
        <authorList>
            <person name="Hagestad O.C."/>
            <person name="Hou L."/>
            <person name="Andersen J.H."/>
            <person name="Hansen E.H."/>
            <person name="Altermark B."/>
            <person name="Li C."/>
            <person name="Kuhnert E."/>
            <person name="Cox R.J."/>
            <person name="Crous P.W."/>
            <person name="Spatafora J.W."/>
            <person name="Lail K."/>
            <person name="Amirebrahimi M."/>
            <person name="Lipzen A."/>
            <person name="Pangilinan J."/>
            <person name="Andreopoulos W."/>
            <person name="Hayes R.D."/>
            <person name="Ng V."/>
            <person name="Grigoriev I.V."/>
            <person name="Jackson S.A."/>
            <person name="Sutton T.D.S."/>
            <person name="Dobson A.D.W."/>
            <person name="Rama T."/>
        </authorList>
    </citation>
    <scope>NUCLEOTIDE SEQUENCE</scope>
    <source>
        <strain evidence="14">TRa018bII</strain>
    </source>
</reference>
<dbReference type="PANTHER" id="PTHR15422:SF24">
    <property type="entry name" value="DOMON RELATED DOMAIN-CONTAINING PROTEIN"/>
    <property type="match status" value="1"/>
</dbReference>
<keyword evidence="4" id="KW-0349">Heme</keyword>
<keyword evidence="5 12" id="KW-0812">Transmembrane</keyword>
<evidence type="ECO:0000256" key="3">
    <source>
        <dbReference type="ARBA" id="ARBA00022448"/>
    </source>
</evidence>
<evidence type="ECO:0000256" key="12">
    <source>
        <dbReference type="SAM" id="Phobius"/>
    </source>
</evidence>
<keyword evidence="8 12" id="KW-1133">Transmembrane helix</keyword>
<proteinExistence type="predicted"/>
<protein>
    <recommendedName>
        <fullName evidence="13">Cytochrome b561 domain-containing protein</fullName>
    </recommendedName>
</protein>
<feature type="compositionally biased region" description="Low complexity" evidence="11">
    <location>
        <begin position="603"/>
        <end position="613"/>
    </location>
</feature>
<feature type="transmembrane region" description="Helical" evidence="12">
    <location>
        <begin position="202"/>
        <end position="219"/>
    </location>
</feature>
<sequence>MASDSLSPAGSSTYSSNTMYVGDGTWDSSRNDFLLPNLMGLNFDTMRYNGMGNRFATMPGYYNLIVGHAVLAVITFLFIVPTAILTARFYGRSPGWALRWHIYLQILTVGLTTVVFVLGWFAVGSNRSLTNPHHGIGLAIYVLVLAQVIGASWIHRREKGRSRRRLPLKLILHQWLGRSTALLGIAQVPLGLTLYGSPKWTFIIYALWMAFLVTLYFVLSYRARPTINGDVRESSHGGTVISDKKPSGFGGFLGPLVAGAGAAALLSGRRRSGSRSRGDEVVPSRRGSGSYIEDEKYESRRRDGGGVMNKLLKGAAIVGAGGLAKSWYDRRQRRKDDGSDYTSVAPDTPSRRPSRRHHHTESVYTEGTRLEEGRRPRTPISPRPGDRVTAAAALSAAEARPVTPRPVRPHSSRRRSSYETFSDDYTNVSDSPSRRPNKSGGVGKGLLAGLGLAWLGKQMADRRENKKLTLQDRAERERLEDERRRRTGGSRYTGDGFSTPMRKTHRPASTDMSSELSSIIPPDPHQIRPGTANIIPPVPAETMGQSRSRYDITETVTMPHAPPDPQGVLHQSDSGSEAYVSAGGRPHRRPSERRRRQGDRAAAEAVAAAAGLAAEEEARRRRSRSRVGSGAVESPPVSVKVKMHGDKDRKVTLRRLTGAEAAAERGTSKTRPGRSKADSLSSMSGSEVGPHRSQRYRRSERAAEREAEREAERRAESMLPPTMTPLNPPNPAFAQGKRPVKDSGYYSGAVPGAGEPSRLGGGGTSVGSPDSHGTWSEMSPSGAGVRPTGSAAGASADERRRRRRQERNRQSTGGAPLGTVEFT</sequence>
<feature type="compositionally biased region" description="Basic and acidic residues" evidence="11">
    <location>
        <begin position="329"/>
        <end position="338"/>
    </location>
</feature>
<organism evidence="14 15">
    <name type="scientific">Amylocarpus encephaloides</name>
    <dbReference type="NCBI Taxonomy" id="45428"/>
    <lineage>
        <taxon>Eukaryota</taxon>
        <taxon>Fungi</taxon>
        <taxon>Dikarya</taxon>
        <taxon>Ascomycota</taxon>
        <taxon>Pezizomycotina</taxon>
        <taxon>Leotiomycetes</taxon>
        <taxon>Helotiales</taxon>
        <taxon>Helotiales incertae sedis</taxon>
        <taxon>Amylocarpus</taxon>
    </lineage>
</organism>
<evidence type="ECO:0000313" key="15">
    <source>
        <dbReference type="Proteomes" id="UP000824998"/>
    </source>
</evidence>
<feature type="compositionally biased region" description="Basic and acidic residues" evidence="11">
    <location>
        <begin position="465"/>
        <end position="484"/>
    </location>
</feature>
<keyword evidence="9" id="KW-0408">Iron</keyword>
<dbReference type="Proteomes" id="UP000824998">
    <property type="component" value="Unassembled WGS sequence"/>
</dbReference>
<keyword evidence="7" id="KW-0249">Electron transport</keyword>
<feature type="compositionally biased region" description="Basic and acidic residues" evidence="11">
    <location>
        <begin position="697"/>
        <end position="716"/>
    </location>
</feature>
<feature type="region of interest" description="Disordered" evidence="11">
    <location>
        <begin position="329"/>
        <end position="443"/>
    </location>
</feature>
<evidence type="ECO:0000313" key="14">
    <source>
        <dbReference type="EMBL" id="KAG9233602.1"/>
    </source>
</evidence>
<name>A0A9P7YHH6_9HELO</name>
<dbReference type="GO" id="GO:0016020">
    <property type="term" value="C:membrane"/>
    <property type="evidence" value="ECO:0007669"/>
    <property type="project" value="UniProtKB-SubCell"/>
</dbReference>
<feature type="compositionally biased region" description="Low complexity" evidence="11">
    <location>
        <begin position="390"/>
        <end position="402"/>
    </location>
</feature>
<dbReference type="OrthoDB" id="19261at2759"/>
<feature type="compositionally biased region" description="Polar residues" evidence="11">
    <location>
        <begin position="766"/>
        <end position="779"/>
    </location>
</feature>
<evidence type="ECO:0000256" key="10">
    <source>
        <dbReference type="ARBA" id="ARBA00023136"/>
    </source>
</evidence>
<evidence type="ECO:0000256" key="4">
    <source>
        <dbReference type="ARBA" id="ARBA00022617"/>
    </source>
</evidence>
<feature type="region of interest" description="Disordered" evidence="11">
    <location>
        <begin position="556"/>
        <end position="823"/>
    </location>
</feature>
<dbReference type="CDD" id="cd08760">
    <property type="entry name" value="Cyt_b561_FRRS1_like"/>
    <property type="match status" value="1"/>
</dbReference>
<dbReference type="EMBL" id="MU251493">
    <property type="protein sequence ID" value="KAG9233602.1"/>
    <property type="molecule type" value="Genomic_DNA"/>
</dbReference>
<feature type="region of interest" description="Disordered" evidence="11">
    <location>
        <begin position="268"/>
        <end position="306"/>
    </location>
</feature>
<dbReference type="PROSITE" id="PS50939">
    <property type="entry name" value="CYTOCHROME_B561"/>
    <property type="match status" value="1"/>
</dbReference>
<evidence type="ECO:0000256" key="6">
    <source>
        <dbReference type="ARBA" id="ARBA00022723"/>
    </source>
</evidence>
<dbReference type="PANTHER" id="PTHR15422">
    <property type="entry name" value="OS05G0565100 PROTEIN"/>
    <property type="match status" value="1"/>
</dbReference>
<comment type="caution">
    <text evidence="14">The sequence shown here is derived from an EMBL/GenBank/DDBJ whole genome shotgun (WGS) entry which is preliminary data.</text>
</comment>
<evidence type="ECO:0000256" key="5">
    <source>
        <dbReference type="ARBA" id="ARBA00022692"/>
    </source>
</evidence>
<feature type="transmembrane region" description="Helical" evidence="12">
    <location>
        <begin position="102"/>
        <end position="123"/>
    </location>
</feature>
<feature type="compositionally biased region" description="Polar residues" evidence="11">
    <location>
        <begin position="418"/>
        <end position="431"/>
    </location>
</feature>
<evidence type="ECO:0000256" key="1">
    <source>
        <dbReference type="ARBA" id="ARBA00001970"/>
    </source>
</evidence>
<comment type="subcellular location">
    <subcellularLocation>
        <location evidence="2">Membrane</location>
        <topology evidence="2">Multi-pass membrane protein</topology>
    </subcellularLocation>
</comment>
<evidence type="ECO:0000256" key="2">
    <source>
        <dbReference type="ARBA" id="ARBA00004141"/>
    </source>
</evidence>